<gene>
    <name evidence="2" type="ORF">CYLTODRAFT_374656</name>
</gene>
<evidence type="ECO:0000313" key="3">
    <source>
        <dbReference type="Proteomes" id="UP000054007"/>
    </source>
</evidence>
<evidence type="ECO:0000313" key="2">
    <source>
        <dbReference type="EMBL" id="KIY68284.1"/>
    </source>
</evidence>
<protein>
    <recommendedName>
        <fullName evidence="4">Extracellular membrane protein CFEM domain-containing protein</fullName>
    </recommendedName>
</protein>
<proteinExistence type="predicted"/>
<dbReference type="AlphaFoldDB" id="A0A0D7BDR0"/>
<name>A0A0D7BDR0_9AGAR</name>
<reference evidence="2 3" key="1">
    <citation type="journal article" date="2015" name="Fungal Genet. Biol.">
        <title>Evolution of novel wood decay mechanisms in Agaricales revealed by the genome sequences of Fistulina hepatica and Cylindrobasidium torrendii.</title>
        <authorList>
            <person name="Floudas D."/>
            <person name="Held B.W."/>
            <person name="Riley R."/>
            <person name="Nagy L.G."/>
            <person name="Koehler G."/>
            <person name="Ransdell A.S."/>
            <person name="Younus H."/>
            <person name="Chow J."/>
            <person name="Chiniquy J."/>
            <person name="Lipzen A."/>
            <person name="Tritt A."/>
            <person name="Sun H."/>
            <person name="Haridas S."/>
            <person name="LaButti K."/>
            <person name="Ohm R.A."/>
            <person name="Kues U."/>
            <person name="Blanchette R.A."/>
            <person name="Grigoriev I.V."/>
            <person name="Minto R.E."/>
            <person name="Hibbett D.S."/>
        </authorList>
    </citation>
    <scope>NUCLEOTIDE SEQUENCE [LARGE SCALE GENOMIC DNA]</scope>
    <source>
        <strain evidence="2 3">FP15055 ss-10</strain>
    </source>
</reference>
<evidence type="ECO:0008006" key="4">
    <source>
        <dbReference type="Google" id="ProtNLM"/>
    </source>
</evidence>
<dbReference type="OrthoDB" id="2734890at2759"/>
<dbReference type="EMBL" id="KN880506">
    <property type="protein sequence ID" value="KIY68284.1"/>
    <property type="molecule type" value="Genomic_DNA"/>
</dbReference>
<sequence length="213" mass="23110">MKFAVAASLAILTPVFAKHGMVQKRGHAQLADAIQAREEQSTDICSAAVASLGQYTVYEPACVNLIYNCLDAVNSTEAIWSQASCVAAATCDGTRNLYQLAQCQNSAISTTNASYLDYGIYANITGECAYAEGGCSMTQQNFVDFFYATLSSIESPEWPSDANSVVTNYWDVIKEWVAVEGDDIPYMNFADFLLYSDSYAEDVEEDGSCEEGA</sequence>
<feature type="signal peptide" evidence="1">
    <location>
        <begin position="1"/>
        <end position="17"/>
    </location>
</feature>
<evidence type="ECO:0000256" key="1">
    <source>
        <dbReference type="SAM" id="SignalP"/>
    </source>
</evidence>
<keyword evidence="3" id="KW-1185">Reference proteome</keyword>
<feature type="chain" id="PRO_5002317111" description="Extracellular membrane protein CFEM domain-containing protein" evidence="1">
    <location>
        <begin position="18"/>
        <end position="213"/>
    </location>
</feature>
<accession>A0A0D7BDR0</accession>
<organism evidence="2 3">
    <name type="scientific">Cylindrobasidium torrendii FP15055 ss-10</name>
    <dbReference type="NCBI Taxonomy" id="1314674"/>
    <lineage>
        <taxon>Eukaryota</taxon>
        <taxon>Fungi</taxon>
        <taxon>Dikarya</taxon>
        <taxon>Basidiomycota</taxon>
        <taxon>Agaricomycotina</taxon>
        <taxon>Agaricomycetes</taxon>
        <taxon>Agaricomycetidae</taxon>
        <taxon>Agaricales</taxon>
        <taxon>Marasmiineae</taxon>
        <taxon>Physalacriaceae</taxon>
        <taxon>Cylindrobasidium</taxon>
    </lineage>
</organism>
<dbReference type="Proteomes" id="UP000054007">
    <property type="component" value="Unassembled WGS sequence"/>
</dbReference>
<keyword evidence="1" id="KW-0732">Signal</keyword>